<proteinExistence type="inferred from homology"/>
<evidence type="ECO:0000256" key="2">
    <source>
        <dbReference type="ARBA" id="ARBA00022448"/>
    </source>
</evidence>
<accession>A0ABW0VQ81</accession>
<comment type="caution">
    <text evidence="4">The sequence shown here is derived from an EMBL/GenBank/DDBJ whole genome shotgun (WGS) entry which is preliminary data.</text>
</comment>
<dbReference type="Pfam" id="PF01547">
    <property type="entry name" value="SBP_bac_1"/>
    <property type="match status" value="1"/>
</dbReference>
<reference evidence="5" key="1">
    <citation type="journal article" date="2019" name="Int. J. Syst. Evol. Microbiol.">
        <title>The Global Catalogue of Microorganisms (GCM) 10K type strain sequencing project: providing services to taxonomists for standard genome sequencing and annotation.</title>
        <authorList>
            <consortium name="The Broad Institute Genomics Platform"/>
            <consortium name="The Broad Institute Genome Sequencing Center for Infectious Disease"/>
            <person name="Wu L."/>
            <person name="Ma J."/>
        </authorList>
    </citation>
    <scope>NUCLEOTIDE SEQUENCE [LARGE SCALE GENOMIC DNA]</scope>
    <source>
        <strain evidence="5">CGMCC 1.3240</strain>
    </source>
</reference>
<dbReference type="PANTHER" id="PTHR30061">
    <property type="entry name" value="MALTOSE-BINDING PERIPLASMIC PROTEIN"/>
    <property type="match status" value="1"/>
</dbReference>
<dbReference type="Proteomes" id="UP001596047">
    <property type="component" value="Unassembled WGS sequence"/>
</dbReference>
<evidence type="ECO:0000313" key="5">
    <source>
        <dbReference type="Proteomes" id="UP001596047"/>
    </source>
</evidence>
<keyword evidence="5" id="KW-1185">Reference proteome</keyword>
<dbReference type="Gene3D" id="3.40.190.10">
    <property type="entry name" value="Periplasmic binding protein-like II"/>
    <property type="match status" value="2"/>
</dbReference>
<evidence type="ECO:0000256" key="1">
    <source>
        <dbReference type="ARBA" id="ARBA00008520"/>
    </source>
</evidence>
<dbReference type="RefSeq" id="WP_379186382.1">
    <property type="nucleotide sequence ID" value="NZ_JBHSOW010000008.1"/>
</dbReference>
<protein>
    <submittedName>
        <fullName evidence="4">ABC transporter substrate-binding protein</fullName>
    </submittedName>
</protein>
<evidence type="ECO:0000313" key="4">
    <source>
        <dbReference type="EMBL" id="MFC5647917.1"/>
    </source>
</evidence>
<sequence>MKELLIRKKKPVSFMLVLMIVVIMLLNACASKEIGTDSETNVGLTEENDHSNVKQSSDPVTISFWFPWGGGFKKEFYNTVVKPFEEANPDIKVQMTFVENSDNSQASDKLLTAIAGGKAPDVAMFDRFVVGEWASMDALEDLSDYVIRDDMESIYYPSVWAEAQYEGRTYALPWNTDSRAMFYNKSMMEEAGLDPNKPPTTIAELDQMVEKMFKTNSSGSYEQVGMIPWMAQGFLYTHGWNFGGEWERDGELTPNDPAIVKALEWMQGYAKKYDTKKLTAFSDSLRTTGKNPFMSGKVGFIFEGNWLLNDIEPSNFGWGVAPMPTASGDQSVSWAGGWSFVMPKGAKNKEQAWKFMKFIAGKEGSLLWAGRADSKNDLTCIPEVNEQLGLYKKENLQVFVKLLEHAHIRPVTPVGGYMWDEMYRVQNLAVKLQGQPKTLLDEMKKKIDAELSKVKSGERQKLEHVQESSL</sequence>
<name>A0ABW0VQ81_9BACL</name>
<dbReference type="EMBL" id="JBHSOW010000008">
    <property type="protein sequence ID" value="MFC5647917.1"/>
    <property type="molecule type" value="Genomic_DNA"/>
</dbReference>
<gene>
    <name evidence="4" type="ORF">ACFPYJ_02055</name>
</gene>
<dbReference type="CDD" id="cd14748">
    <property type="entry name" value="PBP2_UgpB"/>
    <property type="match status" value="1"/>
</dbReference>
<keyword evidence="2" id="KW-0813">Transport</keyword>
<comment type="similarity">
    <text evidence="1">Belongs to the bacterial solute-binding protein 1 family.</text>
</comment>
<organism evidence="4 5">
    <name type="scientific">Paenibacillus solisilvae</name>
    <dbReference type="NCBI Taxonomy" id="2486751"/>
    <lineage>
        <taxon>Bacteria</taxon>
        <taxon>Bacillati</taxon>
        <taxon>Bacillota</taxon>
        <taxon>Bacilli</taxon>
        <taxon>Bacillales</taxon>
        <taxon>Paenibacillaceae</taxon>
        <taxon>Paenibacillus</taxon>
    </lineage>
</organism>
<dbReference type="PANTHER" id="PTHR30061:SF50">
    <property type="entry name" value="MALTOSE_MALTODEXTRIN-BINDING PERIPLASMIC PROTEIN"/>
    <property type="match status" value="1"/>
</dbReference>
<dbReference type="SUPFAM" id="SSF53850">
    <property type="entry name" value="Periplasmic binding protein-like II"/>
    <property type="match status" value="1"/>
</dbReference>
<evidence type="ECO:0000256" key="3">
    <source>
        <dbReference type="ARBA" id="ARBA00022729"/>
    </source>
</evidence>
<keyword evidence="3" id="KW-0732">Signal</keyword>
<dbReference type="InterPro" id="IPR006059">
    <property type="entry name" value="SBP"/>
</dbReference>